<dbReference type="RefSeq" id="WP_215533506.1">
    <property type="nucleotide sequence ID" value="NZ_AP023321.1"/>
</dbReference>
<protein>
    <recommendedName>
        <fullName evidence="1">DUF4097 domain-containing protein</fullName>
    </recommendedName>
</protein>
<dbReference type="KEGG" id="sman:C12CBH8_05770"/>
<dbReference type="AlphaFoldDB" id="A0A7I8CZK9"/>
<feature type="domain" description="DUF4097" evidence="1">
    <location>
        <begin position="54"/>
        <end position="286"/>
    </location>
</feature>
<evidence type="ECO:0000259" key="1">
    <source>
        <dbReference type="Pfam" id="PF13349"/>
    </source>
</evidence>
<accession>A0A7I8CZK9</accession>
<gene>
    <name evidence="2" type="ORF">C12CBH8_05770</name>
</gene>
<organism evidence="2 3">
    <name type="scientific">Solibaculum mannosilyticum</name>
    <dbReference type="NCBI Taxonomy" id="2780922"/>
    <lineage>
        <taxon>Bacteria</taxon>
        <taxon>Bacillati</taxon>
        <taxon>Bacillota</taxon>
        <taxon>Clostridia</taxon>
        <taxon>Eubacteriales</taxon>
        <taxon>Oscillospiraceae</taxon>
        <taxon>Solibaculum</taxon>
    </lineage>
</organism>
<dbReference type="InterPro" id="IPR025164">
    <property type="entry name" value="Toastrack_DUF4097"/>
</dbReference>
<proteinExistence type="predicted"/>
<evidence type="ECO:0000313" key="3">
    <source>
        <dbReference type="Proteomes" id="UP000593890"/>
    </source>
</evidence>
<dbReference type="Proteomes" id="UP000593890">
    <property type="component" value="Chromosome"/>
</dbReference>
<evidence type="ECO:0000313" key="2">
    <source>
        <dbReference type="EMBL" id="BCI59938.1"/>
    </source>
</evidence>
<dbReference type="Gene3D" id="2.160.20.120">
    <property type="match status" value="1"/>
</dbReference>
<sequence>MKLKVLVISLVCVFAVALGGATICATMSRQEIRDYIEQTQTNYTDSKTASLNGVNSIRINSSSDQLTIIQTPNVDQIQVDVDVETYGLHIPAPRYQLHTDVQNSTLQVYLESQGGGIILYGGTRSTMTIYLPQSYAGDLDLDADSDTVLLDSLSGLRNLKLDVDSSKLENRGGLSAQNIEMELDSLSADLTDVSGRVNVDMDSGELNLSMARVDDDITLQGDMCDVVLTIPQDSSIQADLRCEYGDLSSDFPLNPTMDEDNDVLYGIIGQGQHVIRAQMEMGSFQLKQSGANSIPPVVEDGTSMPAA</sequence>
<dbReference type="EMBL" id="AP023321">
    <property type="protein sequence ID" value="BCI59938.1"/>
    <property type="molecule type" value="Genomic_DNA"/>
</dbReference>
<keyword evidence="3" id="KW-1185">Reference proteome</keyword>
<dbReference type="Pfam" id="PF13349">
    <property type="entry name" value="DUF4097"/>
    <property type="match status" value="1"/>
</dbReference>
<reference evidence="3" key="1">
    <citation type="submission" date="2020-07" db="EMBL/GenBank/DDBJ databases">
        <title>Complete genome sequencing of Clostridia bacterium strain 12CBH8.</title>
        <authorList>
            <person name="Sakamoto M."/>
            <person name="Murakami T."/>
            <person name="Mori H."/>
        </authorList>
    </citation>
    <scope>NUCLEOTIDE SEQUENCE [LARGE SCALE GENOMIC DNA]</scope>
    <source>
        <strain evidence="3">12CBH8</strain>
    </source>
</reference>
<name>A0A7I8CZK9_9FIRM</name>